<dbReference type="EMBL" id="NFJX01000001">
    <property type="protein sequence ID" value="OUP22702.1"/>
    <property type="molecule type" value="Genomic_DNA"/>
</dbReference>
<proteinExistence type="predicted"/>
<dbReference type="AlphaFoldDB" id="A0A1Y4J0K6"/>
<evidence type="ECO:0000313" key="2">
    <source>
        <dbReference type="Proteomes" id="UP000195950"/>
    </source>
</evidence>
<name>A0A1Y4J0K6_PARDI</name>
<evidence type="ECO:0000313" key="1">
    <source>
        <dbReference type="EMBL" id="OUP22702.1"/>
    </source>
</evidence>
<sequence length="89" mass="10072">MNLHIELDTSHPAYEWLERQADKIGAKGHFGTHGQHHIERDKMCEAAGCYVIENIRIAPGEIDEIQTIRVNFDLAYPSTGKPCTVIPWS</sequence>
<dbReference type="RefSeq" id="WP_011967311.1">
    <property type="nucleotide sequence ID" value="NZ_CAJSZN010000005.1"/>
</dbReference>
<comment type="caution">
    <text evidence="1">The sequence shown here is derived from an EMBL/GenBank/DDBJ whole genome shotgun (WGS) entry which is preliminary data.</text>
</comment>
<accession>A0A1Y4J0K6</accession>
<gene>
    <name evidence="1" type="ORF">B5F32_00420</name>
</gene>
<dbReference type="Proteomes" id="UP000195950">
    <property type="component" value="Unassembled WGS sequence"/>
</dbReference>
<reference evidence="2" key="1">
    <citation type="submission" date="2017-04" db="EMBL/GenBank/DDBJ databases">
        <title>Function of individual gut microbiota members based on whole genome sequencing of pure cultures obtained from chicken caecum.</title>
        <authorList>
            <person name="Medvecky M."/>
            <person name="Cejkova D."/>
            <person name="Polansky O."/>
            <person name="Karasova D."/>
            <person name="Kubasova T."/>
            <person name="Cizek A."/>
            <person name="Rychlik I."/>
        </authorList>
    </citation>
    <scope>NUCLEOTIDE SEQUENCE [LARGE SCALE GENOMIC DNA]</scope>
    <source>
        <strain evidence="2">An199</strain>
    </source>
</reference>
<protein>
    <submittedName>
        <fullName evidence="1">Uncharacterized protein</fullName>
    </submittedName>
</protein>
<organism evidence="1 2">
    <name type="scientific">Parabacteroides distasonis</name>
    <dbReference type="NCBI Taxonomy" id="823"/>
    <lineage>
        <taxon>Bacteria</taxon>
        <taxon>Pseudomonadati</taxon>
        <taxon>Bacteroidota</taxon>
        <taxon>Bacteroidia</taxon>
        <taxon>Bacteroidales</taxon>
        <taxon>Tannerellaceae</taxon>
        <taxon>Parabacteroides</taxon>
    </lineage>
</organism>